<evidence type="ECO:0000313" key="2">
    <source>
        <dbReference type="Proteomes" id="UP000320055"/>
    </source>
</evidence>
<evidence type="ECO:0008006" key="3">
    <source>
        <dbReference type="Google" id="ProtNLM"/>
    </source>
</evidence>
<gene>
    <name evidence="1" type="ORF">H1P_4390001</name>
</gene>
<dbReference type="AlphaFoldDB" id="A0A563VY73"/>
<name>A0A563VY73_9CYAN</name>
<accession>A0A563VY73</accession>
<sequence length="257" mass="29485">MTIQKKVDMNQASQYLFALAKRNIQAYIANPEVKAAMVTGSTATGQADCYSDVEMFIYYDELPSIDKLQSARQQNRGSEPIRILDGYNEGFFGEFYFIDGVEFQIGNVTIAFWEQDMATVLQELDVTSPRQKVLLGMLDCIPLYGEELIQEWKRQIADYPDVLARAMVEKHLIFVPIWALQEDLATRDTTLFQHQIRLEAGQNLLGVLVGLNRLYYSTFQFKRMKQFIEQMNIAPENLYSGLHLNVGQSSIVKVDRK</sequence>
<dbReference type="RefSeq" id="WP_186376262.1">
    <property type="nucleotide sequence ID" value="NZ_LR214174.1"/>
</dbReference>
<protein>
    <recommendedName>
        <fullName evidence="3">Polymerase nucleotidyl transferase domain-containing protein</fullName>
    </recommendedName>
</protein>
<dbReference type="InterPro" id="IPR043519">
    <property type="entry name" value="NT_sf"/>
</dbReference>
<dbReference type="EMBL" id="CAACVJ010000378">
    <property type="protein sequence ID" value="VEP16337.1"/>
    <property type="molecule type" value="Genomic_DNA"/>
</dbReference>
<dbReference type="Proteomes" id="UP000320055">
    <property type="component" value="Unassembled WGS sequence"/>
</dbReference>
<organism evidence="1 2">
    <name type="scientific">Hyella patelloides LEGE 07179</name>
    <dbReference type="NCBI Taxonomy" id="945734"/>
    <lineage>
        <taxon>Bacteria</taxon>
        <taxon>Bacillati</taxon>
        <taxon>Cyanobacteriota</taxon>
        <taxon>Cyanophyceae</taxon>
        <taxon>Pleurocapsales</taxon>
        <taxon>Hyellaceae</taxon>
        <taxon>Hyella</taxon>
    </lineage>
</organism>
<dbReference type="SUPFAM" id="SSF81301">
    <property type="entry name" value="Nucleotidyltransferase"/>
    <property type="match status" value="1"/>
</dbReference>
<proteinExistence type="predicted"/>
<reference evidence="1 2" key="1">
    <citation type="submission" date="2019-01" db="EMBL/GenBank/DDBJ databases">
        <authorList>
            <person name="Brito A."/>
        </authorList>
    </citation>
    <scope>NUCLEOTIDE SEQUENCE [LARGE SCALE GENOMIC DNA]</scope>
    <source>
        <strain evidence="1">1</strain>
    </source>
</reference>
<dbReference type="Gene3D" id="3.30.460.10">
    <property type="entry name" value="Beta Polymerase, domain 2"/>
    <property type="match status" value="1"/>
</dbReference>
<evidence type="ECO:0000313" key="1">
    <source>
        <dbReference type="EMBL" id="VEP16337.1"/>
    </source>
</evidence>
<keyword evidence="2" id="KW-1185">Reference proteome</keyword>